<dbReference type="OrthoDB" id="3559607at2759"/>
<dbReference type="AlphaFoldDB" id="A0A9X0DL22"/>
<evidence type="ECO:0000313" key="2">
    <source>
        <dbReference type="EMBL" id="KAJ8066994.1"/>
    </source>
</evidence>
<organism evidence="2 3">
    <name type="scientific">Sclerotinia nivalis</name>
    <dbReference type="NCBI Taxonomy" id="352851"/>
    <lineage>
        <taxon>Eukaryota</taxon>
        <taxon>Fungi</taxon>
        <taxon>Dikarya</taxon>
        <taxon>Ascomycota</taxon>
        <taxon>Pezizomycotina</taxon>
        <taxon>Leotiomycetes</taxon>
        <taxon>Helotiales</taxon>
        <taxon>Sclerotiniaceae</taxon>
        <taxon>Sclerotinia</taxon>
    </lineage>
</organism>
<feature type="compositionally biased region" description="Polar residues" evidence="1">
    <location>
        <begin position="151"/>
        <end position="163"/>
    </location>
</feature>
<sequence length="174" mass="19816">MVLYNAALVAARADQNPVLFIGGQQLLPFCHNPLQLVLIVLFGCSVPFVHNRISPAQVRTIHPSYINTLLIQNHKRIIPNRCCTCRHRGLTPFLECHRVASHFHNCYRNCKWCNHTARCFIRKGNPEDPGKYNLLPTNNRNKDDDNNNDNTAPNSKTKQNQLVLGSRKAPLLIE</sequence>
<evidence type="ECO:0000313" key="3">
    <source>
        <dbReference type="Proteomes" id="UP001152300"/>
    </source>
</evidence>
<proteinExistence type="predicted"/>
<comment type="caution">
    <text evidence="2">The sequence shown here is derived from an EMBL/GenBank/DDBJ whole genome shotgun (WGS) entry which is preliminary data.</text>
</comment>
<evidence type="ECO:0000256" key="1">
    <source>
        <dbReference type="SAM" id="MobiDB-lite"/>
    </source>
</evidence>
<reference evidence="2" key="1">
    <citation type="submission" date="2022-11" db="EMBL/GenBank/DDBJ databases">
        <title>Genome Resource of Sclerotinia nivalis Strain SnTB1, a Plant Pathogen Isolated from American Ginseng.</title>
        <authorList>
            <person name="Fan S."/>
        </authorList>
    </citation>
    <scope>NUCLEOTIDE SEQUENCE</scope>
    <source>
        <strain evidence="2">SnTB1</strain>
    </source>
</reference>
<dbReference type="Proteomes" id="UP001152300">
    <property type="component" value="Unassembled WGS sequence"/>
</dbReference>
<accession>A0A9X0DL22</accession>
<feature type="region of interest" description="Disordered" evidence="1">
    <location>
        <begin position="130"/>
        <end position="174"/>
    </location>
</feature>
<name>A0A9X0DL22_9HELO</name>
<dbReference type="EMBL" id="JAPEIS010000004">
    <property type="protein sequence ID" value="KAJ8066994.1"/>
    <property type="molecule type" value="Genomic_DNA"/>
</dbReference>
<keyword evidence="3" id="KW-1185">Reference proteome</keyword>
<protein>
    <submittedName>
        <fullName evidence="2">Uncharacterized protein</fullName>
    </submittedName>
</protein>
<gene>
    <name evidence="2" type="ORF">OCU04_004373</name>
</gene>